<dbReference type="InterPro" id="IPR011333">
    <property type="entry name" value="SKP1/BTB/POZ_sf"/>
</dbReference>
<proteinExistence type="predicted"/>
<evidence type="ECO:0000313" key="2">
    <source>
        <dbReference type="EMBL" id="CAL4068012.1"/>
    </source>
</evidence>
<gene>
    <name evidence="2" type="ORF">MNOR_LOCUS6894</name>
</gene>
<feature type="domain" description="BTB" evidence="1">
    <location>
        <begin position="15"/>
        <end position="85"/>
    </location>
</feature>
<organism evidence="2 3">
    <name type="scientific">Meganyctiphanes norvegica</name>
    <name type="common">Northern krill</name>
    <name type="synonym">Thysanopoda norvegica</name>
    <dbReference type="NCBI Taxonomy" id="48144"/>
    <lineage>
        <taxon>Eukaryota</taxon>
        <taxon>Metazoa</taxon>
        <taxon>Ecdysozoa</taxon>
        <taxon>Arthropoda</taxon>
        <taxon>Crustacea</taxon>
        <taxon>Multicrustacea</taxon>
        <taxon>Malacostraca</taxon>
        <taxon>Eumalacostraca</taxon>
        <taxon>Eucarida</taxon>
        <taxon>Euphausiacea</taxon>
        <taxon>Euphausiidae</taxon>
        <taxon>Meganyctiphanes</taxon>
    </lineage>
</organism>
<protein>
    <recommendedName>
        <fullName evidence="1">BTB domain-containing protein</fullName>
    </recommendedName>
</protein>
<dbReference type="Gene3D" id="3.30.710.10">
    <property type="entry name" value="Potassium Channel Kv1.1, Chain A"/>
    <property type="match status" value="1"/>
</dbReference>
<evidence type="ECO:0000259" key="1">
    <source>
        <dbReference type="PROSITE" id="PS50097"/>
    </source>
</evidence>
<dbReference type="AlphaFoldDB" id="A0AAV2Q064"/>
<dbReference type="InterPro" id="IPR000210">
    <property type="entry name" value="BTB/POZ_dom"/>
</dbReference>
<sequence>MKYKMETMFLHTEDSDLTISFPGHDITYPVHRSVLTKTTPYFQNLLDGPLCIHGHQWSVRDEHAEPEAFKIILGHCYGVEIITENVDVALRVYKLTDLYMMDRLKEKCFNHLIDFVKSDPVNAEQLLKFSYAYNFLDLKSAILTCLSKIHKRHNKYVMFSNLLLNLYPEWRDEILSQCGKITELSFTESWMYPKYTLPYENISPILQSINCQEPGLGYFSGCVSAKVLREITWKNASYNMLSLSLCDSKQAEELASALPDMREDWYFYLHIPYKAVSPESFNYWPEVTRLFLA</sequence>
<dbReference type="Proteomes" id="UP001497623">
    <property type="component" value="Unassembled WGS sequence"/>
</dbReference>
<dbReference type="PANTHER" id="PTHR24413">
    <property type="entry name" value="SPECKLE-TYPE POZ PROTEIN"/>
    <property type="match status" value="1"/>
</dbReference>
<dbReference type="EMBL" id="CAXKWB010002930">
    <property type="protein sequence ID" value="CAL4068012.1"/>
    <property type="molecule type" value="Genomic_DNA"/>
</dbReference>
<dbReference type="SMART" id="SM00225">
    <property type="entry name" value="BTB"/>
    <property type="match status" value="1"/>
</dbReference>
<accession>A0AAV2Q064</accession>
<keyword evidence="3" id="KW-1185">Reference proteome</keyword>
<feature type="non-terminal residue" evidence="2">
    <location>
        <position position="293"/>
    </location>
</feature>
<reference evidence="2 3" key="1">
    <citation type="submission" date="2024-05" db="EMBL/GenBank/DDBJ databases">
        <authorList>
            <person name="Wallberg A."/>
        </authorList>
    </citation>
    <scope>NUCLEOTIDE SEQUENCE [LARGE SCALE GENOMIC DNA]</scope>
</reference>
<dbReference type="PROSITE" id="PS50097">
    <property type="entry name" value="BTB"/>
    <property type="match status" value="1"/>
</dbReference>
<comment type="caution">
    <text evidence="2">The sequence shown here is derived from an EMBL/GenBank/DDBJ whole genome shotgun (WGS) entry which is preliminary data.</text>
</comment>
<dbReference type="SUPFAM" id="SSF54695">
    <property type="entry name" value="POZ domain"/>
    <property type="match status" value="1"/>
</dbReference>
<name>A0AAV2Q064_MEGNR</name>
<dbReference type="Pfam" id="PF00651">
    <property type="entry name" value="BTB"/>
    <property type="match status" value="1"/>
</dbReference>
<evidence type="ECO:0000313" key="3">
    <source>
        <dbReference type="Proteomes" id="UP001497623"/>
    </source>
</evidence>